<name>A0A0F6W937_9BACT</name>
<dbReference type="RefSeq" id="WP_053237432.1">
    <property type="nucleotide sequence ID" value="NZ_CP011125.1"/>
</dbReference>
<dbReference type="SMART" id="SM00220">
    <property type="entry name" value="S_TKc"/>
    <property type="match status" value="1"/>
</dbReference>
<dbReference type="InterPro" id="IPR011009">
    <property type="entry name" value="Kinase-like_dom_sf"/>
</dbReference>
<keyword evidence="4 6" id="KW-0067">ATP-binding</keyword>
<dbReference type="AlphaFoldDB" id="A0A0F6W937"/>
<organism evidence="10 11">
    <name type="scientific">Sandaracinus amylolyticus</name>
    <dbReference type="NCBI Taxonomy" id="927083"/>
    <lineage>
        <taxon>Bacteria</taxon>
        <taxon>Pseudomonadati</taxon>
        <taxon>Myxococcota</taxon>
        <taxon>Polyangia</taxon>
        <taxon>Polyangiales</taxon>
        <taxon>Sandaracinaceae</taxon>
        <taxon>Sandaracinus</taxon>
    </lineage>
</organism>
<dbReference type="SUPFAM" id="SSF48452">
    <property type="entry name" value="TPR-like"/>
    <property type="match status" value="1"/>
</dbReference>
<dbReference type="Gene3D" id="1.25.40.10">
    <property type="entry name" value="Tetratricopeptide repeat domain"/>
    <property type="match status" value="1"/>
</dbReference>
<keyword evidence="3 10" id="KW-0418">Kinase</keyword>
<dbReference type="InterPro" id="IPR011990">
    <property type="entry name" value="TPR-like_helical_dom_sf"/>
</dbReference>
<dbReference type="GO" id="GO:0005524">
    <property type="term" value="F:ATP binding"/>
    <property type="evidence" value="ECO:0007669"/>
    <property type="project" value="UniProtKB-UniRule"/>
</dbReference>
<keyword evidence="10" id="KW-0723">Serine/threonine-protein kinase</keyword>
<keyword evidence="8" id="KW-0472">Membrane</keyword>
<proteinExistence type="predicted"/>
<feature type="compositionally biased region" description="Low complexity" evidence="7">
    <location>
        <begin position="411"/>
        <end position="425"/>
    </location>
</feature>
<feature type="repeat" description="TPR" evidence="5">
    <location>
        <begin position="500"/>
        <end position="533"/>
    </location>
</feature>
<evidence type="ECO:0000256" key="5">
    <source>
        <dbReference type="PROSITE-ProRule" id="PRU00339"/>
    </source>
</evidence>
<dbReference type="PROSITE" id="PS50005">
    <property type="entry name" value="TPR"/>
    <property type="match status" value="1"/>
</dbReference>
<dbReference type="KEGG" id="samy:DB32_007620"/>
<feature type="region of interest" description="Disordered" evidence="7">
    <location>
        <begin position="301"/>
        <end position="326"/>
    </location>
</feature>
<dbReference type="SUPFAM" id="SSF56112">
    <property type="entry name" value="Protein kinase-like (PK-like)"/>
    <property type="match status" value="1"/>
</dbReference>
<evidence type="ECO:0000259" key="9">
    <source>
        <dbReference type="PROSITE" id="PS50011"/>
    </source>
</evidence>
<evidence type="ECO:0000313" key="10">
    <source>
        <dbReference type="EMBL" id="AKF10471.1"/>
    </source>
</evidence>
<dbReference type="PROSITE" id="PS00107">
    <property type="entry name" value="PROTEIN_KINASE_ATP"/>
    <property type="match status" value="1"/>
</dbReference>
<dbReference type="GO" id="GO:0004674">
    <property type="term" value="F:protein serine/threonine kinase activity"/>
    <property type="evidence" value="ECO:0007669"/>
    <property type="project" value="UniProtKB-KW"/>
</dbReference>
<keyword evidence="11" id="KW-1185">Reference proteome</keyword>
<reference evidence="10 11" key="1">
    <citation type="submission" date="2015-03" db="EMBL/GenBank/DDBJ databases">
        <title>Genome assembly of Sandaracinus amylolyticus DSM 53668.</title>
        <authorList>
            <person name="Sharma G."/>
            <person name="Subramanian S."/>
        </authorList>
    </citation>
    <scope>NUCLEOTIDE SEQUENCE [LARGE SCALE GENOMIC DNA]</scope>
    <source>
        <strain evidence="10 11">DSM 53668</strain>
    </source>
</reference>
<evidence type="ECO:0000256" key="8">
    <source>
        <dbReference type="SAM" id="Phobius"/>
    </source>
</evidence>
<keyword evidence="2 6" id="KW-0547">Nucleotide-binding</keyword>
<dbReference type="InterPro" id="IPR017441">
    <property type="entry name" value="Protein_kinase_ATP_BS"/>
</dbReference>
<dbReference type="CDD" id="cd14014">
    <property type="entry name" value="STKc_PknB_like"/>
    <property type="match status" value="1"/>
</dbReference>
<keyword evidence="1" id="KW-0808">Transferase</keyword>
<evidence type="ECO:0000256" key="7">
    <source>
        <dbReference type="SAM" id="MobiDB-lite"/>
    </source>
</evidence>
<dbReference type="Pfam" id="PF13432">
    <property type="entry name" value="TPR_16"/>
    <property type="match status" value="1"/>
</dbReference>
<keyword evidence="8" id="KW-0812">Transmembrane</keyword>
<sequence length="548" mass="57965">MSAIDEHDDDEELGENDPALAMIGRTVAARYRITSVLGRGGMGVVYAGVHLELERDVAIKVLPGVYARSAEAMKRFEREARTASRISHPNVVTIFDFGRLDSGEPYLVMERLTGRDLDMVLVERRRVDARELVKLLAQIGAALDAMHAQDVVHRDLKPSNVFYAADGTVKLGDFGLAALATGKGERLTEHGTVVGTAEYMAPEAARGALVDARGDVYSLAAMAYELLCGALPFHGQPVQVLVDKVSQPAPSMLKASGLRFSEEVERVIARSLDRRPAARHASAGDFVRELTAALEASPVVVKDHSVPPAPRERGDSTDAVPPPPQSRGRAWIAAALLVALLGVGFGVWSVAGGGAETAAASTPVPTIVVVPTVPLVPGPEVTAVTPPPVAAPPVEVPSDPVVAPTVPSEPTSRGGTRRTAVTARSPEQVAATSGAPERITPAETAPPVRVDPPPDAPPREDGAARAAELVREAQRALLRGEVPRARELYREATGAAPRDGAAWRGLGLASERMGLTPEAIQAYERYLRIAPSAGDADAIRERIARLRG</sequence>
<evidence type="ECO:0000313" key="11">
    <source>
        <dbReference type="Proteomes" id="UP000034883"/>
    </source>
</evidence>
<dbReference type="Gene3D" id="3.30.200.20">
    <property type="entry name" value="Phosphorylase Kinase, domain 1"/>
    <property type="match status" value="1"/>
</dbReference>
<dbReference type="Pfam" id="PF00069">
    <property type="entry name" value="Pkinase"/>
    <property type="match status" value="1"/>
</dbReference>
<dbReference type="InterPro" id="IPR019734">
    <property type="entry name" value="TPR_rpt"/>
</dbReference>
<feature type="compositionally biased region" description="Basic and acidic residues" evidence="7">
    <location>
        <begin position="301"/>
        <end position="316"/>
    </location>
</feature>
<protein>
    <submittedName>
        <fullName evidence="10">Serine/threonine protein kinase</fullName>
    </submittedName>
</protein>
<dbReference type="PANTHER" id="PTHR43289">
    <property type="entry name" value="MITOGEN-ACTIVATED PROTEIN KINASE KINASE KINASE 20-RELATED"/>
    <property type="match status" value="1"/>
</dbReference>
<dbReference type="PROSITE" id="PS50011">
    <property type="entry name" value="PROTEIN_KINASE_DOM"/>
    <property type="match status" value="1"/>
</dbReference>
<dbReference type="InterPro" id="IPR008271">
    <property type="entry name" value="Ser/Thr_kinase_AS"/>
</dbReference>
<accession>A0A0F6W937</accession>
<feature type="domain" description="Protein kinase" evidence="9">
    <location>
        <begin position="31"/>
        <end position="291"/>
    </location>
</feature>
<feature type="binding site" evidence="6">
    <location>
        <position position="60"/>
    </location>
    <ligand>
        <name>ATP</name>
        <dbReference type="ChEBI" id="CHEBI:30616"/>
    </ligand>
</feature>
<evidence type="ECO:0000256" key="1">
    <source>
        <dbReference type="ARBA" id="ARBA00022679"/>
    </source>
</evidence>
<dbReference type="OrthoDB" id="9779541at2"/>
<gene>
    <name evidence="10" type="ORF">DB32_007620</name>
</gene>
<keyword evidence="8" id="KW-1133">Transmembrane helix</keyword>
<dbReference type="PROSITE" id="PS00108">
    <property type="entry name" value="PROTEIN_KINASE_ST"/>
    <property type="match status" value="1"/>
</dbReference>
<dbReference type="PANTHER" id="PTHR43289:SF6">
    <property type="entry name" value="SERINE_THREONINE-PROTEIN KINASE NEKL-3"/>
    <property type="match status" value="1"/>
</dbReference>
<evidence type="ECO:0000256" key="3">
    <source>
        <dbReference type="ARBA" id="ARBA00022777"/>
    </source>
</evidence>
<feature type="transmembrane region" description="Helical" evidence="8">
    <location>
        <begin position="330"/>
        <end position="351"/>
    </location>
</feature>
<dbReference type="Gene3D" id="1.10.510.10">
    <property type="entry name" value="Transferase(Phosphotransferase) domain 1"/>
    <property type="match status" value="1"/>
</dbReference>
<dbReference type="Proteomes" id="UP000034883">
    <property type="component" value="Chromosome"/>
</dbReference>
<evidence type="ECO:0000256" key="4">
    <source>
        <dbReference type="ARBA" id="ARBA00022840"/>
    </source>
</evidence>
<keyword evidence="5" id="KW-0802">TPR repeat</keyword>
<feature type="region of interest" description="Disordered" evidence="7">
    <location>
        <begin position="395"/>
        <end position="463"/>
    </location>
</feature>
<dbReference type="STRING" id="927083.DB32_007620"/>
<evidence type="ECO:0000256" key="6">
    <source>
        <dbReference type="PROSITE-ProRule" id="PRU10141"/>
    </source>
</evidence>
<dbReference type="EMBL" id="CP011125">
    <property type="protein sequence ID" value="AKF10471.1"/>
    <property type="molecule type" value="Genomic_DNA"/>
</dbReference>
<dbReference type="InterPro" id="IPR000719">
    <property type="entry name" value="Prot_kinase_dom"/>
</dbReference>
<evidence type="ECO:0000256" key="2">
    <source>
        <dbReference type="ARBA" id="ARBA00022741"/>
    </source>
</evidence>